<protein>
    <submittedName>
        <fullName evidence="1">Uncharacterized protein</fullName>
    </submittedName>
</protein>
<dbReference type="GeneID" id="54998084"/>
<evidence type="ECO:0000313" key="1">
    <source>
        <dbReference type="EMBL" id="AXH70481.1"/>
    </source>
</evidence>
<dbReference type="KEGG" id="vg:54998084"/>
<reference evidence="2" key="1">
    <citation type="submission" date="2018-07" db="EMBL/GenBank/DDBJ databases">
        <authorList>
            <person name="Quirk P.G."/>
            <person name="Krulwich T.A."/>
        </authorList>
    </citation>
    <scope>NUCLEOTIDE SEQUENCE [LARGE SCALE GENOMIC DNA]</scope>
</reference>
<dbReference type="RefSeq" id="YP_009807208.1">
    <property type="nucleotide sequence ID" value="NC_048021.1"/>
</dbReference>
<proteinExistence type="predicted"/>
<sequence length="57" mass="6515">MRSFKVHVSTNVSCSIVVDAEDQAEAEELAIQLLPQPNDWNWDNSDYYEVADVEELT</sequence>
<name>A0A345MIV0_9CAUD</name>
<dbReference type="EMBL" id="MH590603">
    <property type="protein sequence ID" value="AXH70481.1"/>
    <property type="molecule type" value="Genomic_DNA"/>
</dbReference>
<accession>A0A345MIV0</accession>
<keyword evidence="2" id="KW-1185">Reference proteome</keyword>
<gene>
    <name evidence="1" type="primary">94</name>
    <name evidence="1" type="ORF">SEA_DAREDEVIL_94</name>
</gene>
<organism evidence="1 2">
    <name type="scientific">Gordonia phage Daredevil</name>
    <dbReference type="NCBI Taxonomy" id="2283286"/>
    <lineage>
        <taxon>Viruses</taxon>
        <taxon>Duplodnaviria</taxon>
        <taxon>Heunggongvirae</taxon>
        <taxon>Uroviricota</taxon>
        <taxon>Caudoviricetes</taxon>
        <taxon>Daredevilvirus</taxon>
        <taxon>Daredevilvirus daredevil</taxon>
    </lineage>
</organism>
<evidence type="ECO:0000313" key="2">
    <source>
        <dbReference type="Proteomes" id="UP000257597"/>
    </source>
</evidence>
<dbReference type="Proteomes" id="UP000257597">
    <property type="component" value="Segment"/>
</dbReference>